<reference evidence="2" key="1">
    <citation type="submission" date="2016-05" db="EMBL/GenBank/DDBJ databases">
        <title>Whole genome shotgun sequencing of cultured foodborne pathogen.</title>
        <authorList>
            <person name="Zheng J."/>
            <person name="Timme R."/>
            <person name="Allard M."/>
            <person name="Strain E."/>
            <person name="Luo Y."/>
            <person name="Brown E."/>
        </authorList>
    </citation>
    <scope>NUCLEOTIDE SEQUENCE [LARGE SCALE GENOMIC DNA]</scope>
    <source>
        <strain evidence="2">CFSAN034343</strain>
    </source>
</reference>
<comment type="caution">
    <text evidence="1">The sequence shown here is derived from an EMBL/GenBank/DDBJ whole genome shotgun (WGS) entry which is preliminary data.</text>
</comment>
<protein>
    <recommendedName>
        <fullName evidence="3">Tail fiber protein</fullName>
    </recommendedName>
</protein>
<dbReference type="EMBL" id="LYND01000129">
    <property type="protein sequence ID" value="ODA09052.1"/>
    <property type="molecule type" value="Genomic_DNA"/>
</dbReference>
<organism evidence="1 2">
    <name type="scientific">Paenibacillus polymyxa</name>
    <name type="common">Bacillus polymyxa</name>
    <dbReference type="NCBI Taxonomy" id="1406"/>
    <lineage>
        <taxon>Bacteria</taxon>
        <taxon>Bacillati</taxon>
        <taxon>Bacillota</taxon>
        <taxon>Bacilli</taxon>
        <taxon>Bacillales</taxon>
        <taxon>Paenibacillaceae</taxon>
        <taxon>Paenibacillus</taxon>
    </lineage>
</organism>
<accession>A0ABX2ZC51</accession>
<keyword evidence="2" id="KW-1185">Reference proteome</keyword>
<dbReference type="Proteomes" id="UP000094974">
    <property type="component" value="Unassembled WGS sequence"/>
</dbReference>
<gene>
    <name evidence="1" type="ORF">A7312_03440</name>
</gene>
<evidence type="ECO:0000313" key="2">
    <source>
        <dbReference type="Proteomes" id="UP000094974"/>
    </source>
</evidence>
<proteinExistence type="predicted"/>
<sequence length="701" mass="75726">MKDPVAEGNDFFDVKTMMNDNWEKIDGFAGVMDGVKERFDTITRQEVTLNAGVQIITAIKSALFSLDGVTGRMLVNLLGRMGNCESVGLWSSNTTIATDTANKTSGTSSFKLTLGSVPATASASFLTMPGKKYVAVADVKNGNTSKIAISINGIAGAVGNEVTSASAFAPSVVRFAATDFFHIVTITGTGSAGNTFNMDSVRVYEISDADYAAAATLTPAQVAAKWPYVDSIMPVRNPYAIRWTDTNKTDIASMLALQTDLYADPVTGENADTVFEREGQYFKSKKWNGLTLDGSLPWVYYETATGYKVVRLPITNGLSDKERVAKYDGKLIQHAFPVSASDQSYLSAASNALGLSIPVADSGWADGYTPTTDDIKAYFYGYKAYDANTFFPADAQVATTATWSGTGTKYWVQRVGAANYTQTVPQASYAGYTPYQLVYQLATPAVEPIISEGQLAFVEGDNQVEVGTGILLREVVKPQLNGQYFINGATTTSSALKNRVGDILRIYRNSKDDKAWEIIAHSVPANQNLYGFKQARLDASLYDPSASYSVTYLMLDKSPVAAFVGSYAANEKTLLADLVDSVQQTSARLSVVENKKAEKDAPSWITPTTLLNGWVSMGVLGYRKINNNTVQVKARIKSGVIGQPFMVLPEGYRPLVGQVRPVHSYTTTDVFAAVLINADGKFIVSGGSNNEVNIYLEFTLD</sequence>
<evidence type="ECO:0008006" key="3">
    <source>
        <dbReference type="Google" id="ProtNLM"/>
    </source>
</evidence>
<name>A0ABX2ZC51_PAEPO</name>
<evidence type="ECO:0000313" key="1">
    <source>
        <dbReference type="EMBL" id="ODA09052.1"/>
    </source>
</evidence>